<dbReference type="InterPro" id="IPR058533">
    <property type="entry name" value="Cation_efflux_TM"/>
</dbReference>
<comment type="caution">
    <text evidence="13">The sequence shown here is derived from an EMBL/GenBank/DDBJ whole genome shotgun (WGS) entry which is preliminary data.</text>
</comment>
<comment type="subcellular location">
    <subcellularLocation>
        <location evidence="1">Membrane</location>
        <topology evidence="1">Multi-pass membrane protein</topology>
    </subcellularLocation>
</comment>
<keyword evidence="3" id="KW-0409">Iron storage</keyword>
<dbReference type="GO" id="GO:0016020">
    <property type="term" value="C:membrane"/>
    <property type="evidence" value="ECO:0007669"/>
    <property type="project" value="UniProtKB-SubCell"/>
</dbReference>
<dbReference type="GO" id="GO:0006879">
    <property type="term" value="P:intracellular iron ion homeostasis"/>
    <property type="evidence" value="ECO:0007669"/>
    <property type="project" value="UniProtKB-KW"/>
</dbReference>
<organism evidence="13 14">
    <name type="scientific">Wickerhamomyces ciferrii (strain ATCC 14091 / BCRC 22168 / CBS 111 / JCM 3599 / NBRC 0793 / NRRL Y-1031 F-60-10)</name>
    <name type="common">Yeast</name>
    <name type="synonym">Pichia ciferrii</name>
    <dbReference type="NCBI Taxonomy" id="1206466"/>
    <lineage>
        <taxon>Eukaryota</taxon>
        <taxon>Fungi</taxon>
        <taxon>Dikarya</taxon>
        <taxon>Ascomycota</taxon>
        <taxon>Saccharomycotina</taxon>
        <taxon>Saccharomycetes</taxon>
        <taxon>Phaffomycetales</taxon>
        <taxon>Wickerhamomycetaceae</taxon>
        <taxon>Wickerhamomyces</taxon>
    </lineage>
</organism>
<keyword evidence="3" id="KW-0408">Iron</keyword>
<dbReference type="STRING" id="1206466.K0KUZ3"/>
<keyword evidence="5" id="KW-0410">Iron transport</keyword>
<dbReference type="Proteomes" id="UP000009328">
    <property type="component" value="Unassembled WGS sequence"/>
</dbReference>
<dbReference type="PANTHER" id="PTHR43840:SF15">
    <property type="entry name" value="MITOCHONDRIAL METAL TRANSPORTER 1-RELATED"/>
    <property type="match status" value="1"/>
</dbReference>
<keyword evidence="9" id="KW-0472">Membrane</keyword>
<keyword evidence="6" id="KW-0812">Transmembrane</keyword>
<dbReference type="GO" id="GO:0005739">
    <property type="term" value="C:mitochondrion"/>
    <property type="evidence" value="ECO:0007669"/>
    <property type="project" value="UniProtKB-ARBA"/>
</dbReference>
<feature type="compositionally biased region" description="Basic and acidic residues" evidence="11">
    <location>
        <begin position="487"/>
        <end position="502"/>
    </location>
</feature>
<evidence type="ECO:0000313" key="13">
    <source>
        <dbReference type="EMBL" id="CCH44978.1"/>
    </source>
</evidence>
<dbReference type="Pfam" id="PF01545">
    <property type="entry name" value="Cation_efflux"/>
    <property type="match status" value="1"/>
</dbReference>
<protein>
    <submittedName>
        <fullName evidence="13">Mitochondrial metal transporter 1</fullName>
    </submittedName>
</protein>
<evidence type="ECO:0000256" key="4">
    <source>
        <dbReference type="ARBA" id="ARBA00022448"/>
    </source>
</evidence>
<proteinExistence type="inferred from homology"/>
<dbReference type="InterPro" id="IPR027469">
    <property type="entry name" value="Cation_efflux_TMD_sf"/>
</dbReference>
<dbReference type="InParanoid" id="K0KUZ3"/>
<keyword evidence="7" id="KW-1133">Transmembrane helix</keyword>
<dbReference type="eggNOG" id="KOG1485">
    <property type="taxonomic scope" value="Eukaryota"/>
</dbReference>
<evidence type="ECO:0000256" key="10">
    <source>
        <dbReference type="ARBA" id="ARBA00055037"/>
    </source>
</evidence>
<comment type="similarity">
    <text evidence="2">Belongs to the cation diffusion facilitator (CDF) transporter (TC 2.A.4) family. SLC30A subfamily.</text>
</comment>
<feature type="domain" description="Cation efflux protein transmembrane" evidence="12">
    <location>
        <begin position="148"/>
        <end position="368"/>
    </location>
</feature>
<dbReference type="NCBIfam" id="TIGR01297">
    <property type="entry name" value="CDF"/>
    <property type="match status" value="1"/>
</dbReference>
<dbReference type="AlphaFoldDB" id="K0KUZ3"/>
<evidence type="ECO:0000256" key="9">
    <source>
        <dbReference type="ARBA" id="ARBA00023136"/>
    </source>
</evidence>
<dbReference type="GO" id="GO:0006826">
    <property type="term" value="P:iron ion transport"/>
    <property type="evidence" value="ECO:0007669"/>
    <property type="project" value="UniProtKB-KW"/>
</dbReference>
<evidence type="ECO:0000256" key="11">
    <source>
        <dbReference type="SAM" id="MobiDB-lite"/>
    </source>
</evidence>
<dbReference type="InterPro" id="IPR002524">
    <property type="entry name" value="Cation_efflux"/>
</dbReference>
<evidence type="ECO:0000256" key="3">
    <source>
        <dbReference type="ARBA" id="ARBA00022434"/>
    </source>
</evidence>
<keyword evidence="14" id="KW-1185">Reference proteome</keyword>
<feature type="region of interest" description="Disordered" evidence="11">
    <location>
        <begin position="47"/>
        <end position="91"/>
    </location>
</feature>
<dbReference type="FunFam" id="1.20.1510.10:FF:000013">
    <property type="entry name" value="Cation efflux family protein"/>
    <property type="match status" value="1"/>
</dbReference>
<evidence type="ECO:0000256" key="2">
    <source>
        <dbReference type="ARBA" id="ARBA00008873"/>
    </source>
</evidence>
<dbReference type="SUPFAM" id="SSF161111">
    <property type="entry name" value="Cation efflux protein transmembrane domain-like"/>
    <property type="match status" value="1"/>
</dbReference>
<name>K0KUZ3_WICCF</name>
<gene>
    <name evidence="13" type="ORF">BN7_4556</name>
</gene>
<reference evidence="13 14" key="1">
    <citation type="journal article" date="2012" name="Eukaryot. Cell">
        <title>Draft genome sequence of Wickerhamomyces ciferrii NRRL Y-1031 F-60-10.</title>
        <authorList>
            <person name="Schneider J."/>
            <person name="Andrea H."/>
            <person name="Blom J."/>
            <person name="Jaenicke S."/>
            <person name="Ruckert C."/>
            <person name="Schorsch C."/>
            <person name="Szczepanowski R."/>
            <person name="Farwick M."/>
            <person name="Goesmann A."/>
            <person name="Puhler A."/>
            <person name="Schaffer S."/>
            <person name="Tauch A."/>
            <person name="Kohler T."/>
            <person name="Brinkrolf K."/>
        </authorList>
    </citation>
    <scope>NUCLEOTIDE SEQUENCE [LARGE SCALE GENOMIC DNA]</scope>
    <source>
        <strain evidence="14">ATCC 14091 / BCRC 22168 / CBS 111 / JCM 3599 / NBRC 0793 / NRRL Y-1031 F-60-10</strain>
    </source>
</reference>
<evidence type="ECO:0000256" key="8">
    <source>
        <dbReference type="ARBA" id="ARBA00023065"/>
    </source>
</evidence>
<dbReference type="FunCoup" id="K0KUZ3">
    <property type="interactions" value="70"/>
</dbReference>
<dbReference type="Gene3D" id="1.20.1510.10">
    <property type="entry name" value="Cation efflux protein transmembrane domain"/>
    <property type="match status" value="1"/>
</dbReference>
<evidence type="ECO:0000256" key="6">
    <source>
        <dbReference type="ARBA" id="ARBA00022692"/>
    </source>
</evidence>
<accession>K0KUZ3</accession>
<feature type="region of interest" description="Disordered" evidence="11">
    <location>
        <begin position="465"/>
        <end position="502"/>
    </location>
</feature>
<evidence type="ECO:0000313" key="14">
    <source>
        <dbReference type="Proteomes" id="UP000009328"/>
    </source>
</evidence>
<dbReference type="InterPro" id="IPR050291">
    <property type="entry name" value="CDF_Transporter"/>
</dbReference>
<dbReference type="EMBL" id="CAIF01000177">
    <property type="protein sequence ID" value="CCH44978.1"/>
    <property type="molecule type" value="Genomic_DNA"/>
</dbReference>
<dbReference type="GO" id="GO:0008324">
    <property type="term" value="F:monoatomic cation transmembrane transporter activity"/>
    <property type="evidence" value="ECO:0007669"/>
    <property type="project" value="InterPro"/>
</dbReference>
<evidence type="ECO:0000259" key="12">
    <source>
        <dbReference type="Pfam" id="PF01545"/>
    </source>
</evidence>
<evidence type="ECO:0000256" key="5">
    <source>
        <dbReference type="ARBA" id="ARBA00022496"/>
    </source>
</evidence>
<keyword evidence="4" id="KW-0813">Transport</keyword>
<keyword evidence="8" id="KW-0406">Ion transport</keyword>
<dbReference type="HOGENOM" id="CLU_013430_12_2_1"/>
<dbReference type="PANTHER" id="PTHR43840">
    <property type="entry name" value="MITOCHONDRIAL METAL TRANSPORTER 1-RELATED"/>
    <property type="match status" value="1"/>
</dbReference>
<evidence type="ECO:0000256" key="1">
    <source>
        <dbReference type="ARBA" id="ARBA00004141"/>
    </source>
</evidence>
<sequence length="502" mass="54954">MLKSLVVLNHPVRMGIQNKFFLQQISKTSIPVLPSFKQYRRSFTTSRFNQHATPVDDKKDSQLGHGGHSHSHGPGGNCDGSHSHGASDAANELEDHDHIHLRESETETNDSFTFGSINHSHNHSHGQNELLVWDKKKFWENPGVRITWIGLLINVGMATGKLVGGIVFHSQALMADSVHAISDLVSDFLTLGTVGLAARGPNQNFPYGYGKIETVGSLAVSSILTMAGLSIGWASLVNIVGPMVPHTIIEALNAYHIHLLSGGHGHSHAHAHDITNVNAAWIAGASIVAKEWIFKATSKIAKEQNSKVLLANAWHHRVDSLTSLVALITITGGHFFGIQSLDAVGGLLVSGLVIKAGFNGIVIATNELIDRSVPKTDARYIEIDSKLNDLLGKLLSNNNSKKPYSINELVLLTSGPNVHAKVKLEVPLQRWDNVLDINEFEIVSHHLKTQLIKDIDNLRNVDIEFIGEKPEPEEESKEESTQESAQEPEHSHSHDSNHSHKH</sequence>
<comment type="function">
    <text evidence="10">Mitochondrial metal transporter involved in mitochondrial iron accumulation.</text>
</comment>
<evidence type="ECO:0000256" key="7">
    <source>
        <dbReference type="ARBA" id="ARBA00022989"/>
    </source>
</evidence>